<dbReference type="AlphaFoldDB" id="A0A7W9VVP8"/>
<organism evidence="11 12">
    <name type="scientific">Aquamicrobium lusatiense</name>
    <dbReference type="NCBI Taxonomy" id="89772"/>
    <lineage>
        <taxon>Bacteria</taxon>
        <taxon>Pseudomonadati</taxon>
        <taxon>Pseudomonadota</taxon>
        <taxon>Alphaproteobacteria</taxon>
        <taxon>Hyphomicrobiales</taxon>
        <taxon>Phyllobacteriaceae</taxon>
        <taxon>Aquamicrobium</taxon>
    </lineage>
</organism>
<dbReference type="RefSeq" id="WP_183828839.1">
    <property type="nucleotide sequence ID" value="NZ_JACHEU010000001.1"/>
</dbReference>
<dbReference type="CDD" id="cd10031">
    <property type="entry name" value="UDG-F5_TTUDGB_like"/>
    <property type="match status" value="1"/>
</dbReference>
<evidence type="ECO:0000256" key="1">
    <source>
        <dbReference type="ARBA" id="ARBA00022485"/>
    </source>
</evidence>
<evidence type="ECO:0000313" key="12">
    <source>
        <dbReference type="Proteomes" id="UP000533306"/>
    </source>
</evidence>
<keyword evidence="2" id="KW-0479">Metal-binding</keyword>
<sequence length="216" mass="23723">MLAVTDPDRNCPLCPRLHDFITEWRAREPDWFNAPVPPFLPPQGREAVRFLIVGLAPGLRGANRTGRPFTGDYAGDLLYSTLIRFGMARGRFEARPDDSLQLIDTAIVNAVRCVPPQNKPTGPEISTCRSFLIPTIESFPNLSAVLALGSIAHQSMVRTLGGRVAAHPFKHGGRHEIAGLTLFSSYHCSRYNTNTGVLTEDMFVSVFSDIAAFLGK</sequence>
<evidence type="ECO:0000256" key="8">
    <source>
        <dbReference type="ARBA" id="ARBA00023779"/>
    </source>
</evidence>
<evidence type="ECO:0000256" key="7">
    <source>
        <dbReference type="ARBA" id="ARBA00023204"/>
    </source>
</evidence>
<protein>
    <recommendedName>
        <fullName evidence="9">Type-5 uracil-DNA glycosylase</fullName>
    </recommendedName>
</protein>
<evidence type="ECO:0000259" key="10">
    <source>
        <dbReference type="SMART" id="SM00986"/>
    </source>
</evidence>
<comment type="similarity">
    <text evidence="8">Belongs to the uracil-DNA glycosylase (UDG) superfamily. Type 5 (UDGb) family.</text>
</comment>
<dbReference type="SMART" id="SM00987">
    <property type="entry name" value="UreE_C"/>
    <property type="match status" value="1"/>
</dbReference>
<dbReference type="GO" id="GO:0004844">
    <property type="term" value="F:uracil DNA N-glycosylase activity"/>
    <property type="evidence" value="ECO:0007669"/>
    <property type="project" value="InterPro"/>
</dbReference>
<dbReference type="SMART" id="SM00986">
    <property type="entry name" value="UDG"/>
    <property type="match status" value="1"/>
</dbReference>
<dbReference type="EMBL" id="JACHEU010000001">
    <property type="protein sequence ID" value="MBB6012450.1"/>
    <property type="molecule type" value="Genomic_DNA"/>
</dbReference>
<evidence type="ECO:0000256" key="9">
    <source>
        <dbReference type="ARBA" id="ARBA00023887"/>
    </source>
</evidence>
<evidence type="ECO:0000256" key="5">
    <source>
        <dbReference type="ARBA" id="ARBA00023004"/>
    </source>
</evidence>
<keyword evidence="3" id="KW-0227">DNA damage</keyword>
<dbReference type="InterPro" id="IPR005122">
    <property type="entry name" value="Uracil-DNA_glycosylase-like"/>
</dbReference>
<name>A0A7W9VVP8_9HYPH</name>
<dbReference type="GO" id="GO:0051539">
    <property type="term" value="F:4 iron, 4 sulfur cluster binding"/>
    <property type="evidence" value="ECO:0007669"/>
    <property type="project" value="UniProtKB-KW"/>
</dbReference>
<dbReference type="PANTHER" id="PTHR33693:SF3">
    <property type="entry name" value="TYPE-5 URACIL-DNA GLYCOSYLASE"/>
    <property type="match status" value="1"/>
</dbReference>
<evidence type="ECO:0000256" key="6">
    <source>
        <dbReference type="ARBA" id="ARBA00023014"/>
    </source>
</evidence>
<comment type="caution">
    <text evidence="11">The sequence shown here is derived from an EMBL/GenBank/DDBJ whole genome shotgun (WGS) entry which is preliminary data.</text>
</comment>
<keyword evidence="7" id="KW-0234">DNA repair</keyword>
<keyword evidence="5" id="KW-0408">Iron</keyword>
<keyword evidence="4" id="KW-0378">Hydrolase</keyword>
<dbReference type="InterPro" id="IPR044147">
    <property type="entry name" value="UdgB-like"/>
</dbReference>
<evidence type="ECO:0000256" key="4">
    <source>
        <dbReference type="ARBA" id="ARBA00022801"/>
    </source>
</evidence>
<proteinExistence type="inferred from homology"/>
<dbReference type="InterPro" id="IPR036895">
    <property type="entry name" value="Uracil-DNA_glycosylase-like_sf"/>
</dbReference>
<evidence type="ECO:0000256" key="3">
    <source>
        <dbReference type="ARBA" id="ARBA00022763"/>
    </source>
</evidence>
<evidence type="ECO:0000313" key="11">
    <source>
        <dbReference type="EMBL" id="MBB6012450.1"/>
    </source>
</evidence>
<feature type="domain" description="Uracil-DNA glycosylase-like" evidence="10">
    <location>
        <begin position="41"/>
        <end position="207"/>
    </location>
</feature>
<dbReference type="Pfam" id="PF03167">
    <property type="entry name" value="UDG"/>
    <property type="match status" value="1"/>
</dbReference>
<keyword evidence="12" id="KW-1185">Reference proteome</keyword>
<reference evidence="11 12" key="1">
    <citation type="submission" date="2020-08" db="EMBL/GenBank/DDBJ databases">
        <title>Genomic Encyclopedia of Type Strains, Phase IV (KMG-IV): sequencing the most valuable type-strain genomes for metagenomic binning, comparative biology and taxonomic classification.</title>
        <authorList>
            <person name="Goeker M."/>
        </authorList>
    </citation>
    <scope>NUCLEOTIDE SEQUENCE [LARGE SCALE GENOMIC DNA]</scope>
    <source>
        <strain evidence="11 12">DSM 11099</strain>
    </source>
</reference>
<dbReference type="GO" id="GO:0033958">
    <property type="term" value="F:DNA-deoxyinosine glycosylase activity"/>
    <property type="evidence" value="ECO:0007669"/>
    <property type="project" value="InterPro"/>
</dbReference>
<dbReference type="Gene3D" id="3.40.470.10">
    <property type="entry name" value="Uracil-DNA glycosylase-like domain"/>
    <property type="match status" value="1"/>
</dbReference>
<gene>
    <name evidence="11" type="ORF">HNR59_001795</name>
</gene>
<keyword evidence="6" id="KW-0411">Iron-sulfur</keyword>
<keyword evidence="1" id="KW-0004">4Fe-4S</keyword>
<dbReference type="Proteomes" id="UP000533306">
    <property type="component" value="Unassembled WGS sequence"/>
</dbReference>
<dbReference type="SUPFAM" id="SSF52141">
    <property type="entry name" value="Uracil-DNA glycosylase-like"/>
    <property type="match status" value="1"/>
</dbReference>
<dbReference type="GO" id="GO:0046872">
    <property type="term" value="F:metal ion binding"/>
    <property type="evidence" value="ECO:0007669"/>
    <property type="project" value="UniProtKB-KW"/>
</dbReference>
<evidence type="ECO:0000256" key="2">
    <source>
        <dbReference type="ARBA" id="ARBA00022723"/>
    </source>
</evidence>
<dbReference type="InterPro" id="IPR051536">
    <property type="entry name" value="UDG_Type-4/5"/>
</dbReference>
<dbReference type="GO" id="GO:0006284">
    <property type="term" value="P:base-excision repair"/>
    <property type="evidence" value="ECO:0007669"/>
    <property type="project" value="InterPro"/>
</dbReference>
<dbReference type="PANTHER" id="PTHR33693">
    <property type="entry name" value="TYPE-5 URACIL-DNA GLYCOSYLASE"/>
    <property type="match status" value="1"/>
</dbReference>
<accession>A0A7W9VVP8</accession>